<feature type="region of interest" description="Disordered" evidence="1">
    <location>
        <begin position="41"/>
        <end position="76"/>
    </location>
</feature>
<dbReference type="AlphaFoldDB" id="A0A2N9H807"/>
<protein>
    <submittedName>
        <fullName evidence="2">Uncharacterized protein</fullName>
    </submittedName>
</protein>
<evidence type="ECO:0000313" key="2">
    <source>
        <dbReference type="EMBL" id="SPD07913.1"/>
    </source>
</evidence>
<proteinExistence type="predicted"/>
<sequence length="154" mass="17036">MIYPIFIKHLNRKLCLFFHLTDEHKPSLSLFTPLAIDTGGRRPTAQLRPAQPSLSLSLADADSLPDPRGSRINPAPIQITAGSSERHLNARRLRFALRSKKSPTRASSPTTAPQAKEFEDLSVACDEHQRLDQVPGRSSEGLIARAPFGYELRG</sequence>
<reference evidence="2" key="1">
    <citation type="submission" date="2018-02" db="EMBL/GenBank/DDBJ databases">
        <authorList>
            <person name="Cohen D.B."/>
            <person name="Kent A.D."/>
        </authorList>
    </citation>
    <scope>NUCLEOTIDE SEQUENCE</scope>
</reference>
<feature type="compositionally biased region" description="Low complexity" evidence="1">
    <location>
        <begin position="49"/>
        <end position="67"/>
    </location>
</feature>
<organism evidence="2">
    <name type="scientific">Fagus sylvatica</name>
    <name type="common">Beechnut</name>
    <dbReference type="NCBI Taxonomy" id="28930"/>
    <lineage>
        <taxon>Eukaryota</taxon>
        <taxon>Viridiplantae</taxon>
        <taxon>Streptophyta</taxon>
        <taxon>Embryophyta</taxon>
        <taxon>Tracheophyta</taxon>
        <taxon>Spermatophyta</taxon>
        <taxon>Magnoliopsida</taxon>
        <taxon>eudicotyledons</taxon>
        <taxon>Gunneridae</taxon>
        <taxon>Pentapetalae</taxon>
        <taxon>rosids</taxon>
        <taxon>fabids</taxon>
        <taxon>Fagales</taxon>
        <taxon>Fagaceae</taxon>
        <taxon>Fagus</taxon>
    </lineage>
</organism>
<dbReference type="EMBL" id="OIVN01002979">
    <property type="protein sequence ID" value="SPD07913.1"/>
    <property type="molecule type" value="Genomic_DNA"/>
</dbReference>
<evidence type="ECO:0000256" key="1">
    <source>
        <dbReference type="SAM" id="MobiDB-lite"/>
    </source>
</evidence>
<name>A0A2N9H807_FAGSY</name>
<feature type="compositionally biased region" description="Polar residues" evidence="1">
    <location>
        <begin position="104"/>
        <end position="113"/>
    </location>
</feature>
<feature type="region of interest" description="Disordered" evidence="1">
    <location>
        <begin position="98"/>
        <end position="117"/>
    </location>
</feature>
<gene>
    <name evidence="2" type="ORF">FSB_LOCUS35795</name>
</gene>
<accession>A0A2N9H807</accession>